<sequence>MLSRTARTPRLLSAGLLLAATVLVGGAAPASASADTTVPARAAVAGIGTMDAPDNAVPGSPPTGLHCTATQGVQGCFKKYGDQWWVQDTASDVTAYAAVLWENHLRDGSGSWGLYRSGECNNRLGDGRWGVCNKDYWEDSSHNAWGGYGSRLRWRSCGVYGCTSWSNWVYNDL</sequence>
<feature type="chain" id="PRO_5022191131" description="Peptidase inhibitor family I36" evidence="1">
    <location>
        <begin position="35"/>
        <end position="173"/>
    </location>
</feature>
<protein>
    <recommendedName>
        <fullName evidence="4">Peptidase inhibitor family I36</fullName>
    </recommendedName>
</protein>
<feature type="signal peptide" evidence="1">
    <location>
        <begin position="1"/>
        <end position="34"/>
    </location>
</feature>
<keyword evidence="3" id="KW-1185">Reference proteome</keyword>
<proteinExistence type="predicted"/>
<evidence type="ECO:0008006" key="4">
    <source>
        <dbReference type="Google" id="ProtNLM"/>
    </source>
</evidence>
<keyword evidence="1" id="KW-0732">Signal</keyword>
<evidence type="ECO:0000313" key="3">
    <source>
        <dbReference type="Proteomes" id="UP000319825"/>
    </source>
</evidence>
<name>A0A562I5S2_MICOL</name>
<dbReference type="Proteomes" id="UP000319825">
    <property type="component" value="Unassembled WGS sequence"/>
</dbReference>
<dbReference type="AlphaFoldDB" id="A0A562I5S2"/>
<dbReference type="EMBL" id="VLKE01000001">
    <property type="protein sequence ID" value="TWH66044.1"/>
    <property type="molecule type" value="Genomic_DNA"/>
</dbReference>
<reference evidence="2 3" key="1">
    <citation type="submission" date="2019-07" db="EMBL/GenBank/DDBJ databases">
        <title>R&amp;d 2014.</title>
        <authorList>
            <person name="Klenk H.-P."/>
        </authorList>
    </citation>
    <scope>NUCLEOTIDE SEQUENCE [LARGE SCALE GENOMIC DNA]</scope>
    <source>
        <strain evidence="2 3">DSM 43868</strain>
    </source>
</reference>
<comment type="caution">
    <text evidence="2">The sequence shown here is derived from an EMBL/GenBank/DDBJ whole genome shotgun (WGS) entry which is preliminary data.</text>
</comment>
<organism evidence="2 3">
    <name type="scientific">Micromonospora olivasterospora</name>
    <dbReference type="NCBI Taxonomy" id="1880"/>
    <lineage>
        <taxon>Bacteria</taxon>
        <taxon>Bacillati</taxon>
        <taxon>Actinomycetota</taxon>
        <taxon>Actinomycetes</taxon>
        <taxon>Micromonosporales</taxon>
        <taxon>Micromonosporaceae</taxon>
        <taxon>Micromonospora</taxon>
    </lineage>
</organism>
<evidence type="ECO:0000256" key="1">
    <source>
        <dbReference type="SAM" id="SignalP"/>
    </source>
</evidence>
<dbReference type="RefSeq" id="WP_145773230.1">
    <property type="nucleotide sequence ID" value="NZ_BAAATQ010000083.1"/>
</dbReference>
<gene>
    <name evidence="2" type="ORF">JD77_00988</name>
</gene>
<accession>A0A562I5S2</accession>
<dbReference type="OrthoDB" id="4247493at2"/>
<evidence type="ECO:0000313" key="2">
    <source>
        <dbReference type="EMBL" id="TWH66044.1"/>
    </source>
</evidence>